<dbReference type="AlphaFoldDB" id="W6ME42"/>
<dbReference type="RefSeq" id="WP_139031740.1">
    <property type="nucleotide sequence ID" value="NZ_CBTJ020000085.1"/>
</dbReference>
<dbReference type="GO" id="GO:0005975">
    <property type="term" value="P:carbohydrate metabolic process"/>
    <property type="evidence" value="ECO:0007669"/>
    <property type="project" value="InterPro"/>
</dbReference>
<dbReference type="InterPro" id="IPR008928">
    <property type="entry name" value="6-hairpin_glycosidase_sf"/>
</dbReference>
<evidence type="ECO:0000313" key="3">
    <source>
        <dbReference type="Proteomes" id="UP000035760"/>
    </source>
</evidence>
<accession>W6ME42</accession>
<dbReference type="Proteomes" id="UP000035760">
    <property type="component" value="Unassembled WGS sequence"/>
</dbReference>
<reference evidence="2" key="2">
    <citation type="submission" date="2014-03" db="EMBL/GenBank/DDBJ databases">
        <title>Candidatus Competibacter-lineage genomes retrieved from metagenomes reveal functional metabolic diversity.</title>
        <authorList>
            <person name="McIlroy S.J."/>
            <person name="Albertsen M."/>
            <person name="Andresen E.K."/>
            <person name="Saunders A.M."/>
            <person name="Kristiansen R."/>
            <person name="Stokholm-Bjerregaard M."/>
            <person name="Nielsen K.L."/>
            <person name="Nielsen P.H."/>
        </authorList>
    </citation>
    <scope>NUCLEOTIDE SEQUENCE</scope>
    <source>
        <strain evidence="2">Run_A_D11</strain>
    </source>
</reference>
<dbReference type="SUPFAM" id="SSF48208">
    <property type="entry name" value="Six-hairpin glycosidases"/>
    <property type="match status" value="1"/>
</dbReference>
<dbReference type="STRING" id="1400863.BN873_740005"/>
<proteinExistence type="predicted"/>
<protein>
    <recommendedName>
        <fullName evidence="1">PcRGLX/YetA-like N-terminal RIFT barrel domain-containing protein</fullName>
    </recommendedName>
</protein>
<feature type="domain" description="PcRGLX/YetA-like N-terminal RIFT barrel" evidence="1">
    <location>
        <begin position="9"/>
        <end position="67"/>
    </location>
</feature>
<dbReference type="EMBL" id="CBTJ020000085">
    <property type="protein sequence ID" value="CDI03958.1"/>
    <property type="molecule type" value="Genomic_DNA"/>
</dbReference>
<dbReference type="Pfam" id="PF19501">
    <property type="entry name" value="PcRGLX_1st"/>
    <property type="match status" value="1"/>
</dbReference>
<evidence type="ECO:0000313" key="2">
    <source>
        <dbReference type="EMBL" id="CDI03958.1"/>
    </source>
</evidence>
<keyword evidence="3" id="KW-1185">Reference proteome</keyword>
<name>W6ME42_9GAMM</name>
<gene>
    <name evidence="2" type="ORF">BN873_740005</name>
</gene>
<organism evidence="2 3">
    <name type="scientific">Candidatus Competibacter denitrificans Run_A_D11</name>
    <dbReference type="NCBI Taxonomy" id="1400863"/>
    <lineage>
        <taxon>Bacteria</taxon>
        <taxon>Pseudomonadati</taxon>
        <taxon>Pseudomonadota</taxon>
        <taxon>Gammaproteobacteria</taxon>
        <taxon>Candidatus Competibacteraceae</taxon>
        <taxon>Candidatus Competibacter</taxon>
    </lineage>
</organism>
<reference evidence="2" key="1">
    <citation type="submission" date="2013-07" db="EMBL/GenBank/DDBJ databases">
        <authorList>
            <person name="McIlroy S."/>
        </authorList>
    </citation>
    <scope>NUCLEOTIDE SEQUENCE [LARGE SCALE GENOMIC DNA]</scope>
    <source>
        <strain evidence="2">Run_A_D11</strain>
    </source>
</reference>
<comment type="caution">
    <text evidence="2">The sequence shown here is derived from an EMBL/GenBank/DDBJ whole genome shotgun (WGS) entry which is preliminary data.</text>
</comment>
<sequence length="877" mass="99686">MTHLHAPVWLQERHGFARRKQPVRIGIPLCHGQVFDSAETGVIDHTGSWLPSQARPLSWWPDRSIKWLLVDFLADLQAGERAGFTVVSKSQDKTQTAAIDQFPVLSWQESAEALVVSTGIATFSISKTVFLPFNSIQVDGVEILSESGSATRLLDRNGKQYRPVIERWLSEQPGPWRASWVAEGSFWANLVKSPLRFKARLTFFAGMSYVCVELLLRNPQAAVHSGGLWDLGDPNSFFFTDLSMDLQLVDPIEQLKWYAELPSEAHSANFNEWTLYQDSSGGKNWNSPNHIDCFGNLSVGFCGYRVESRKDGKIARLAEGQRATPALHLISASSWLAATVQDFWQNFPKALRYRDGKLSVALFPNEGQKLYELQGGEQKRHTIFVDVGLGSQKAVLAQLQHPIQVWVDPSWVEKTAAVSYFVSQPDDPNHSYIQYIDSLLEGPNSLLNKREIIDEYGWRNFGDLYADHEAVHHLGPEVLVSHYNNQYDFIYGAAIHFLRTGDGRWRLLLEAAARHLIDIDIYHTNQDKAAYNHGLFWHTDHYKPAGTCTHRTYSRQNGISGNYGGGPSNEHNYTSGLLFYYYLTGDPEAAEAILELAAWVFGMDDGTQTLLGLLDEGPTGGASQTVSTLYHKPGRGAGNSINALLDAYRLTVDRRYLSKAEDIIQRCIHPYDDIPALKLDEPEYRWSYLAFLQVLGKYLDSKLEWGELDYNFYYVRDAFLHYAEWMLKNETPYKDVLHKVEIPTETWPAHDIRKSHIFHVAAKHAPPDQYTSFTEKACFFFERCLSDVCSFDTAFLTRPQVILAVYGYIHAYFQKHGKENADYRLHGYHFGEPENFLPQKARAKATLQRKLKVAIAELKRLVFVKGQILKPKHVKNP</sequence>
<dbReference type="InterPro" id="IPR048329">
    <property type="entry name" value="PcRGLX_1st"/>
</dbReference>
<dbReference type="OrthoDB" id="262615at2"/>
<evidence type="ECO:0000259" key="1">
    <source>
        <dbReference type="Pfam" id="PF19501"/>
    </source>
</evidence>